<dbReference type="AlphaFoldDB" id="A0A9W4KJD8"/>
<protein>
    <recommendedName>
        <fullName evidence="6">Oxidoreductase</fullName>
    </recommendedName>
</protein>
<keyword evidence="3" id="KW-0560">Oxidoreductase</keyword>
<dbReference type="GO" id="GO:0016491">
    <property type="term" value="F:oxidoreductase activity"/>
    <property type="evidence" value="ECO:0007669"/>
    <property type="project" value="UniProtKB-KW"/>
</dbReference>
<evidence type="ECO:0000256" key="3">
    <source>
        <dbReference type="ARBA" id="ARBA00023002"/>
    </source>
</evidence>
<dbReference type="PANTHER" id="PTHR24320">
    <property type="entry name" value="RETINOL DEHYDROGENASE"/>
    <property type="match status" value="1"/>
</dbReference>
<dbReference type="SUPFAM" id="SSF51735">
    <property type="entry name" value="NAD(P)-binding Rossmann-fold domains"/>
    <property type="match status" value="1"/>
</dbReference>
<keyword evidence="2" id="KW-0521">NADP</keyword>
<sequence length="77" mass="8314">MATPSAQTRDGCELQFGTNHMGHAPLTKILLPVLEQMAQEGADVRVVSVSSHAHFYAPPEGFQFDTLKTPGDTLTAF</sequence>
<name>A0A9W4KJD8_9EURO</name>
<comment type="caution">
    <text evidence="4">The sequence shown here is derived from an EMBL/GenBank/DDBJ whole genome shotgun (WGS) entry which is preliminary data.</text>
</comment>
<accession>A0A9W4KJD8</accession>
<evidence type="ECO:0000313" key="4">
    <source>
        <dbReference type="EMBL" id="CAG8902019.1"/>
    </source>
</evidence>
<dbReference type="OrthoDB" id="191139at2759"/>
<proteinExistence type="inferred from homology"/>
<comment type="similarity">
    <text evidence="1">Belongs to the short-chain dehydrogenases/reductases (SDR) family.</text>
</comment>
<reference evidence="4" key="1">
    <citation type="submission" date="2021-07" db="EMBL/GenBank/DDBJ databases">
        <authorList>
            <person name="Branca A.L. A."/>
        </authorList>
    </citation>
    <scope>NUCLEOTIDE SEQUENCE</scope>
</reference>
<dbReference type="Proteomes" id="UP001154252">
    <property type="component" value="Unassembled WGS sequence"/>
</dbReference>
<evidence type="ECO:0000313" key="5">
    <source>
        <dbReference type="Proteomes" id="UP001154252"/>
    </source>
</evidence>
<gene>
    <name evidence="4" type="ORF">PEGY_LOCUS6692</name>
</gene>
<organism evidence="4 5">
    <name type="scientific">Penicillium egyptiacum</name>
    <dbReference type="NCBI Taxonomy" id="1303716"/>
    <lineage>
        <taxon>Eukaryota</taxon>
        <taxon>Fungi</taxon>
        <taxon>Dikarya</taxon>
        <taxon>Ascomycota</taxon>
        <taxon>Pezizomycotina</taxon>
        <taxon>Eurotiomycetes</taxon>
        <taxon>Eurotiomycetidae</taxon>
        <taxon>Eurotiales</taxon>
        <taxon>Aspergillaceae</taxon>
        <taxon>Penicillium</taxon>
    </lineage>
</organism>
<dbReference type="PANTHER" id="PTHR24320:SF282">
    <property type="entry name" value="WW DOMAIN-CONTAINING OXIDOREDUCTASE"/>
    <property type="match status" value="1"/>
</dbReference>
<dbReference type="Gene3D" id="3.40.50.720">
    <property type="entry name" value="NAD(P)-binding Rossmann-like Domain"/>
    <property type="match status" value="1"/>
</dbReference>
<keyword evidence="5" id="KW-1185">Reference proteome</keyword>
<evidence type="ECO:0008006" key="6">
    <source>
        <dbReference type="Google" id="ProtNLM"/>
    </source>
</evidence>
<dbReference type="InterPro" id="IPR036291">
    <property type="entry name" value="NAD(P)-bd_dom_sf"/>
</dbReference>
<dbReference type="EMBL" id="CAJVRC010000872">
    <property type="protein sequence ID" value="CAG8902019.1"/>
    <property type="molecule type" value="Genomic_DNA"/>
</dbReference>
<evidence type="ECO:0000256" key="2">
    <source>
        <dbReference type="ARBA" id="ARBA00022857"/>
    </source>
</evidence>
<evidence type="ECO:0000256" key="1">
    <source>
        <dbReference type="ARBA" id="ARBA00006484"/>
    </source>
</evidence>